<dbReference type="SUPFAM" id="SSF52540">
    <property type="entry name" value="P-loop containing nucleoside triphosphate hydrolases"/>
    <property type="match status" value="1"/>
</dbReference>
<organism evidence="1 2">
    <name type="scientific">Pandoravirus kuranda</name>
    <dbReference type="NCBI Taxonomy" id="3019033"/>
    <lineage>
        <taxon>Viruses</taxon>
        <taxon>Pandoravirus</taxon>
    </lineage>
</organism>
<protein>
    <submittedName>
        <fullName evidence="1">Aaa Atpase domain-containing protein</fullName>
    </submittedName>
</protein>
<accession>A0AA95EFG3</accession>
<dbReference type="InterPro" id="IPR027417">
    <property type="entry name" value="P-loop_NTPase"/>
</dbReference>
<name>A0AA95EFG3_9VIRU</name>
<proteinExistence type="predicted"/>
<reference evidence="1" key="1">
    <citation type="submission" date="2022-06" db="EMBL/GenBank/DDBJ databases">
        <authorList>
            <person name="Legendre M."/>
            <person name="Claverie J.-M."/>
            <person name="Alempic J.-M."/>
            <person name="Abergel C."/>
        </authorList>
    </citation>
    <scope>NUCLEOTIDE SEQUENCE</scope>
    <source>
        <strain evidence="1">Kuranda</strain>
    </source>
</reference>
<evidence type="ECO:0000313" key="1">
    <source>
        <dbReference type="EMBL" id="WBR15040.1"/>
    </source>
</evidence>
<dbReference type="Proteomes" id="UP001185135">
    <property type="component" value="Segment"/>
</dbReference>
<dbReference type="EMBL" id="ON887157">
    <property type="protein sequence ID" value="WBR15040.1"/>
    <property type="molecule type" value="Genomic_DNA"/>
</dbReference>
<gene>
    <name evidence="1" type="ORF">pkur_cds_866</name>
</gene>
<evidence type="ECO:0000313" key="2">
    <source>
        <dbReference type="Proteomes" id="UP001185135"/>
    </source>
</evidence>
<sequence length="352" mass="38351">MEADVGVAHLAPRERHAWPSRSSTEAAGARVIDSAIFACLPSLALEEILYHHLLGEALRAVAAALADENNKDDDATDVVVLCTWLASAHAPLHGSPEFWCAARRLKSVWARLVRERFGVKDFGWRGVSPWPRSAGGSVTMVCGPRCRGKTTAALRLARVLVARVSHVVCVTANPDERISDAFSGLGIDNYELGTTIGNHLLDAFDIDRMWQTIGALVRAYAREGVLLFIDGMYWSMVANTSLLVKEIRDLGVHLAITHQGFVPPGDLMAHLDRIVWACKGPHDAQRQGPLHKLCAEAGADPLALAVAGREHSGDANGWNMFAYQRRCDGACDVQVMPFAPLCRRRGPLLDTL</sequence>